<protein>
    <recommendedName>
        <fullName evidence="6">Major facilitator superfamily (MFS) profile domain-containing protein</fullName>
    </recommendedName>
</protein>
<feature type="transmembrane region" description="Helical" evidence="5">
    <location>
        <begin position="89"/>
        <end position="106"/>
    </location>
</feature>
<dbReference type="InterPro" id="IPR005828">
    <property type="entry name" value="MFS_sugar_transport-like"/>
</dbReference>
<reference evidence="7" key="1">
    <citation type="journal article" date="2023" name="Insect Mol. Biol.">
        <title>Genome sequencing provides insights into the evolution of gene families encoding plant cell wall-degrading enzymes in longhorned beetles.</title>
        <authorList>
            <person name="Shin N.R."/>
            <person name="Okamura Y."/>
            <person name="Kirsch R."/>
            <person name="Pauchet Y."/>
        </authorList>
    </citation>
    <scope>NUCLEOTIDE SEQUENCE</scope>
    <source>
        <strain evidence="7">AMC_N1</strain>
    </source>
</reference>
<evidence type="ECO:0000313" key="7">
    <source>
        <dbReference type="EMBL" id="KAJ8955972.1"/>
    </source>
</evidence>
<feature type="transmembrane region" description="Helical" evidence="5">
    <location>
        <begin position="146"/>
        <end position="165"/>
    </location>
</feature>
<evidence type="ECO:0000313" key="8">
    <source>
        <dbReference type="Proteomes" id="UP001162162"/>
    </source>
</evidence>
<evidence type="ECO:0000256" key="2">
    <source>
        <dbReference type="ARBA" id="ARBA00022692"/>
    </source>
</evidence>
<dbReference type="PROSITE" id="PS00217">
    <property type="entry name" value="SUGAR_TRANSPORT_2"/>
    <property type="match status" value="1"/>
</dbReference>
<evidence type="ECO:0000259" key="6">
    <source>
        <dbReference type="PROSITE" id="PS50850"/>
    </source>
</evidence>
<dbReference type="InterPro" id="IPR050549">
    <property type="entry name" value="MFS_Trehalose_Transporter"/>
</dbReference>
<dbReference type="GO" id="GO:0016020">
    <property type="term" value="C:membrane"/>
    <property type="evidence" value="ECO:0007669"/>
    <property type="project" value="UniProtKB-SubCell"/>
</dbReference>
<dbReference type="PROSITE" id="PS50850">
    <property type="entry name" value="MFS"/>
    <property type="match status" value="1"/>
</dbReference>
<proteinExistence type="predicted"/>
<gene>
    <name evidence="7" type="ORF">NQ318_006243</name>
</gene>
<dbReference type="PANTHER" id="PTHR48021">
    <property type="match status" value="1"/>
</dbReference>
<dbReference type="Proteomes" id="UP001162162">
    <property type="component" value="Unassembled WGS sequence"/>
</dbReference>
<dbReference type="EMBL" id="JAPWTK010000034">
    <property type="protein sequence ID" value="KAJ8955972.1"/>
    <property type="molecule type" value="Genomic_DNA"/>
</dbReference>
<feature type="transmembrane region" description="Helical" evidence="5">
    <location>
        <begin position="112"/>
        <end position="134"/>
    </location>
</feature>
<organism evidence="7 8">
    <name type="scientific">Aromia moschata</name>
    <dbReference type="NCBI Taxonomy" id="1265417"/>
    <lineage>
        <taxon>Eukaryota</taxon>
        <taxon>Metazoa</taxon>
        <taxon>Ecdysozoa</taxon>
        <taxon>Arthropoda</taxon>
        <taxon>Hexapoda</taxon>
        <taxon>Insecta</taxon>
        <taxon>Pterygota</taxon>
        <taxon>Neoptera</taxon>
        <taxon>Endopterygota</taxon>
        <taxon>Coleoptera</taxon>
        <taxon>Polyphaga</taxon>
        <taxon>Cucujiformia</taxon>
        <taxon>Chrysomeloidea</taxon>
        <taxon>Cerambycidae</taxon>
        <taxon>Cerambycinae</taxon>
        <taxon>Callichromatini</taxon>
        <taxon>Aromia</taxon>
    </lineage>
</organism>
<feature type="transmembrane region" description="Helical" evidence="5">
    <location>
        <begin position="171"/>
        <end position="190"/>
    </location>
</feature>
<name>A0AAV8YYV5_9CUCU</name>
<dbReference type="InterPro" id="IPR036259">
    <property type="entry name" value="MFS_trans_sf"/>
</dbReference>
<dbReference type="Gene3D" id="1.20.1250.20">
    <property type="entry name" value="MFS general substrate transporter like domains"/>
    <property type="match status" value="1"/>
</dbReference>
<dbReference type="GO" id="GO:0022857">
    <property type="term" value="F:transmembrane transporter activity"/>
    <property type="evidence" value="ECO:0007669"/>
    <property type="project" value="InterPro"/>
</dbReference>
<evidence type="ECO:0000256" key="1">
    <source>
        <dbReference type="ARBA" id="ARBA00004141"/>
    </source>
</evidence>
<keyword evidence="4 5" id="KW-0472">Membrane</keyword>
<evidence type="ECO:0000256" key="5">
    <source>
        <dbReference type="SAM" id="Phobius"/>
    </source>
</evidence>
<dbReference type="Pfam" id="PF00083">
    <property type="entry name" value="Sugar_tr"/>
    <property type="match status" value="1"/>
</dbReference>
<comment type="caution">
    <text evidence="7">The sequence shown here is derived from an EMBL/GenBank/DDBJ whole genome shotgun (WGS) entry which is preliminary data.</text>
</comment>
<dbReference type="SUPFAM" id="SSF103473">
    <property type="entry name" value="MFS general substrate transporter"/>
    <property type="match status" value="1"/>
</dbReference>
<feature type="transmembrane region" description="Helical" evidence="5">
    <location>
        <begin position="16"/>
        <end position="40"/>
    </location>
</feature>
<feature type="transmembrane region" description="Helical" evidence="5">
    <location>
        <begin position="60"/>
        <end position="82"/>
    </location>
</feature>
<accession>A0AAV8YYV5</accession>
<feature type="domain" description="Major facilitator superfamily (MFS) profile" evidence="6">
    <location>
        <begin position="14"/>
        <end position="204"/>
    </location>
</feature>
<keyword evidence="3 5" id="KW-1133">Transmembrane helix</keyword>
<dbReference type="InterPro" id="IPR020846">
    <property type="entry name" value="MFS_dom"/>
</dbReference>
<dbReference type="PANTHER" id="PTHR48021:SF1">
    <property type="entry name" value="GH07001P-RELATED"/>
    <property type="match status" value="1"/>
</dbReference>
<comment type="subcellular location">
    <subcellularLocation>
        <location evidence="1">Membrane</location>
        <topology evidence="1">Multi-pass membrane protein</topology>
    </subcellularLocation>
</comment>
<evidence type="ECO:0000256" key="4">
    <source>
        <dbReference type="ARBA" id="ARBA00023136"/>
    </source>
</evidence>
<keyword evidence="2 5" id="KW-0812">Transmembrane</keyword>
<evidence type="ECO:0000256" key="3">
    <source>
        <dbReference type="ARBA" id="ARBA00022989"/>
    </source>
</evidence>
<dbReference type="AlphaFoldDB" id="A0AAV8YYV5"/>
<dbReference type="InterPro" id="IPR005829">
    <property type="entry name" value="Sugar_transporter_CS"/>
</dbReference>
<keyword evidence="8" id="KW-1185">Reference proteome</keyword>
<sequence>MYDLTSEGNPKKFIQYFVTLAATLSAVASGMVLAWTSPILDDLKNGKFRDIPLDKDQLGWIGSFVTLGAMAVCIPTGFICDLIGRKKCLLLLIIPFTVGWVLILFAKNVLMLYFGRIITGMGVGACCIALPLYISEIAHKTLRGALGSYLQLMITVGILLAYLAGKYLSPINYTVLCLCLPFAFLLLFVFQPESPVYLLKRGAV</sequence>